<dbReference type="GO" id="GO:0016491">
    <property type="term" value="F:oxidoreductase activity"/>
    <property type="evidence" value="ECO:0007669"/>
    <property type="project" value="UniProtKB-KW"/>
</dbReference>
<evidence type="ECO:0000256" key="1">
    <source>
        <dbReference type="ARBA" id="ARBA00022630"/>
    </source>
</evidence>
<dbReference type="InterPro" id="IPR051799">
    <property type="entry name" value="NADH_flavin_oxidoreductase"/>
</dbReference>
<evidence type="ECO:0000256" key="2">
    <source>
        <dbReference type="ARBA" id="ARBA00023002"/>
    </source>
</evidence>
<proteinExistence type="predicted"/>
<dbReference type="CDD" id="cd02803">
    <property type="entry name" value="OYE_like_FMN_family"/>
    <property type="match status" value="1"/>
</dbReference>
<dbReference type="EMBL" id="CAADRM010000036">
    <property type="protein sequence ID" value="VFU12297.1"/>
    <property type="molecule type" value="Genomic_DNA"/>
</dbReference>
<sequence>MELFEKVNIGGLSLANRLVKSATLENTATSDGLPTRQTAHFYKRLARGEPGLIITGYAYVHPSGRSYPFQHGADSDAMIECWRPVVDTVHEHGSRIALQIVHGGRQCRPDRNGQTLLAPSRIPNLVYFSLPRKMTSDEITRTIRDFGEAAGRAREAGFDAVQIHAAHGYLISGFLSPLTNRRRDEWGGDPERRSRFLTEVFRTVRSAVGDDFPVMAKMNIHDFVPFGLTPARSFPLACRLARLGLDALEISGGLLENPLAMSRGGAPSAIINRGKRLPVRAYFSSCLAFMRFFQPFRENYFQEYAARLKPDLPIPLILVGGVRSVHGAEQALLSGAADLVSMARPLVREPDLPKKWREGAADRASCTSCNRCLGEIEQGGRLACYQKTDSRRP</sequence>
<dbReference type="AlphaFoldDB" id="A0A485LVI4"/>
<dbReference type="GO" id="GO:0010181">
    <property type="term" value="F:FMN binding"/>
    <property type="evidence" value="ECO:0007669"/>
    <property type="project" value="InterPro"/>
</dbReference>
<feature type="domain" description="NADH:flavin oxidoreductase/NADH oxidase N-terminal" evidence="3">
    <location>
        <begin position="2"/>
        <end position="223"/>
    </location>
</feature>
<accession>A0A485LVI4</accession>
<protein>
    <submittedName>
        <fullName evidence="4">NADH oxidase</fullName>
        <ecNumber evidence="4">1.-.-.-</ecNumber>
    </submittedName>
</protein>
<dbReference type="InterPro" id="IPR001155">
    <property type="entry name" value="OxRdtase_FMN_N"/>
</dbReference>
<dbReference type="Pfam" id="PF00724">
    <property type="entry name" value="Oxidored_FMN"/>
    <property type="match status" value="1"/>
</dbReference>
<dbReference type="SUPFAM" id="SSF51395">
    <property type="entry name" value="FMN-linked oxidoreductases"/>
    <property type="match status" value="1"/>
</dbReference>
<keyword evidence="2 4" id="KW-0560">Oxidoreductase</keyword>
<gene>
    <name evidence="4" type="ORF">SCFA_1300003</name>
</gene>
<keyword evidence="1" id="KW-0285">Flavoprotein</keyword>
<dbReference type="PANTHER" id="PTHR43656">
    <property type="entry name" value="BINDING OXIDOREDUCTASE, PUTATIVE (AFU_ORTHOLOGUE AFUA_2G08260)-RELATED"/>
    <property type="match status" value="1"/>
</dbReference>
<evidence type="ECO:0000313" key="4">
    <source>
        <dbReference type="EMBL" id="VFU12297.1"/>
    </source>
</evidence>
<dbReference type="InterPro" id="IPR013785">
    <property type="entry name" value="Aldolase_TIM"/>
</dbReference>
<dbReference type="EC" id="1.-.-.-" evidence="4"/>
<evidence type="ECO:0000259" key="3">
    <source>
        <dbReference type="Pfam" id="PF00724"/>
    </source>
</evidence>
<dbReference type="PANTHER" id="PTHR43656:SF2">
    <property type="entry name" value="BINDING OXIDOREDUCTASE, PUTATIVE (AFU_ORTHOLOGUE AFUA_2G08260)-RELATED"/>
    <property type="match status" value="1"/>
</dbReference>
<organism evidence="4">
    <name type="scientific">anaerobic digester metagenome</name>
    <dbReference type="NCBI Taxonomy" id="1263854"/>
    <lineage>
        <taxon>unclassified sequences</taxon>
        <taxon>metagenomes</taxon>
        <taxon>ecological metagenomes</taxon>
    </lineage>
</organism>
<name>A0A485LVI4_9ZZZZ</name>
<dbReference type="Gene3D" id="3.20.20.70">
    <property type="entry name" value="Aldolase class I"/>
    <property type="match status" value="1"/>
</dbReference>
<reference evidence="4" key="1">
    <citation type="submission" date="2019-03" db="EMBL/GenBank/DDBJ databases">
        <authorList>
            <person name="Hao L."/>
        </authorList>
    </citation>
    <scope>NUCLEOTIDE SEQUENCE</scope>
</reference>